<protein>
    <submittedName>
        <fullName evidence="5">3D (Asp-Asp-Asp) domain-containing protein</fullName>
    </submittedName>
</protein>
<dbReference type="InterPro" id="IPR036779">
    <property type="entry name" value="LysM_dom_sf"/>
</dbReference>
<dbReference type="GO" id="GO:0019867">
    <property type="term" value="C:outer membrane"/>
    <property type="evidence" value="ECO:0007669"/>
    <property type="project" value="InterPro"/>
</dbReference>
<dbReference type="PANTHER" id="PTHR39160">
    <property type="entry name" value="CELL WALL-BINDING PROTEIN YOCH"/>
    <property type="match status" value="1"/>
</dbReference>
<name>A0A939BUQ5_9BACL</name>
<dbReference type="InterPro" id="IPR010611">
    <property type="entry name" value="3D_dom"/>
</dbReference>
<dbReference type="Gene3D" id="2.40.40.10">
    <property type="entry name" value="RlpA-like domain"/>
    <property type="match status" value="1"/>
</dbReference>
<evidence type="ECO:0000259" key="4">
    <source>
        <dbReference type="PROSITE" id="PS51782"/>
    </source>
</evidence>
<dbReference type="EMBL" id="JAFBEB010000007">
    <property type="protein sequence ID" value="MBM7590689.1"/>
    <property type="molecule type" value="Genomic_DNA"/>
</dbReference>
<reference evidence="5" key="1">
    <citation type="submission" date="2021-01" db="EMBL/GenBank/DDBJ databases">
        <title>Genomic Encyclopedia of Type Strains, Phase IV (KMG-IV): sequencing the most valuable type-strain genomes for metagenomic binning, comparative biology and taxonomic classification.</title>
        <authorList>
            <person name="Goeker M."/>
        </authorList>
    </citation>
    <scope>NUCLEOTIDE SEQUENCE</scope>
    <source>
        <strain evidence="5">DSM 25523</strain>
    </source>
</reference>
<comment type="caution">
    <text evidence="5">The sequence shown here is derived from an EMBL/GenBank/DDBJ whole genome shotgun (WGS) entry which is preliminary data.</text>
</comment>
<dbReference type="GO" id="GO:0004553">
    <property type="term" value="F:hydrolase activity, hydrolyzing O-glycosyl compounds"/>
    <property type="evidence" value="ECO:0007669"/>
    <property type="project" value="InterPro"/>
</dbReference>
<keyword evidence="1 3" id="KW-0732">Signal</keyword>
<evidence type="ECO:0000313" key="5">
    <source>
        <dbReference type="EMBL" id="MBM7590689.1"/>
    </source>
</evidence>
<proteinExistence type="predicted"/>
<keyword evidence="6" id="KW-1185">Reference proteome</keyword>
<dbReference type="Pfam" id="PF01476">
    <property type="entry name" value="LysM"/>
    <property type="match status" value="1"/>
</dbReference>
<accession>A0A939BUQ5</accession>
<feature type="chain" id="PRO_5037627005" evidence="3">
    <location>
        <begin position="31"/>
        <end position="222"/>
    </location>
</feature>
<evidence type="ECO:0000313" key="6">
    <source>
        <dbReference type="Proteomes" id="UP000717624"/>
    </source>
</evidence>
<dbReference type="SMART" id="SM00257">
    <property type="entry name" value="LysM"/>
    <property type="match status" value="1"/>
</dbReference>
<evidence type="ECO:0000256" key="2">
    <source>
        <dbReference type="SAM" id="MobiDB-lite"/>
    </source>
</evidence>
<sequence>MKKNKWLAKGFAAILAGGYLAISAVQPAAAASYEVKHNDTLFKIAQTRFLGLSALLSANKGIDPLNLQVGQVIHLPTTPEAKTEEPKPAVPTKKAAVPTASKKPAQQPLVATSTGQKLAYKQKLNAVATAYTAHPAENGGWGGVDYFGNPLKVGTIAVDPDVIPLGTKVYITGYNAPALPGQGLIAKATDVGGSIKGNKVDIFLPSSAEKFGMQNVQIYILK</sequence>
<feature type="region of interest" description="Disordered" evidence="2">
    <location>
        <begin position="78"/>
        <end position="108"/>
    </location>
</feature>
<dbReference type="SUPFAM" id="SSF50685">
    <property type="entry name" value="Barwin-like endoglucanases"/>
    <property type="match status" value="1"/>
</dbReference>
<dbReference type="SUPFAM" id="SSF54106">
    <property type="entry name" value="LysM domain"/>
    <property type="match status" value="1"/>
</dbReference>
<dbReference type="Pfam" id="PF06725">
    <property type="entry name" value="3D"/>
    <property type="match status" value="1"/>
</dbReference>
<dbReference type="CDD" id="cd00118">
    <property type="entry name" value="LysM"/>
    <property type="match status" value="1"/>
</dbReference>
<feature type="signal peptide" evidence="3">
    <location>
        <begin position="1"/>
        <end position="30"/>
    </location>
</feature>
<evidence type="ECO:0000256" key="1">
    <source>
        <dbReference type="ARBA" id="ARBA00022729"/>
    </source>
</evidence>
<organism evidence="5 6">
    <name type="scientific">Brevibacillus fulvus</name>
    <dbReference type="NCBI Taxonomy" id="1125967"/>
    <lineage>
        <taxon>Bacteria</taxon>
        <taxon>Bacillati</taxon>
        <taxon>Bacillota</taxon>
        <taxon>Bacilli</taxon>
        <taxon>Bacillales</taxon>
        <taxon>Paenibacillaceae</taxon>
        <taxon>Brevibacillus</taxon>
    </lineage>
</organism>
<dbReference type="Gene3D" id="3.10.350.10">
    <property type="entry name" value="LysM domain"/>
    <property type="match status" value="1"/>
</dbReference>
<dbReference type="InterPro" id="IPR051933">
    <property type="entry name" value="Resuscitation_pf_RpfB"/>
</dbReference>
<dbReference type="GO" id="GO:0009254">
    <property type="term" value="P:peptidoglycan turnover"/>
    <property type="evidence" value="ECO:0007669"/>
    <property type="project" value="InterPro"/>
</dbReference>
<dbReference type="InterPro" id="IPR018392">
    <property type="entry name" value="LysM"/>
</dbReference>
<dbReference type="CDD" id="cd14667">
    <property type="entry name" value="3D_containing_proteins"/>
    <property type="match status" value="1"/>
</dbReference>
<evidence type="ECO:0000256" key="3">
    <source>
        <dbReference type="SAM" id="SignalP"/>
    </source>
</evidence>
<gene>
    <name evidence="5" type="ORF">JOD01_002299</name>
</gene>
<dbReference type="RefSeq" id="WP_239565402.1">
    <property type="nucleotide sequence ID" value="NZ_BAABIN010000016.1"/>
</dbReference>
<dbReference type="Proteomes" id="UP000717624">
    <property type="component" value="Unassembled WGS sequence"/>
</dbReference>
<dbReference type="InterPro" id="IPR036908">
    <property type="entry name" value="RlpA-like_sf"/>
</dbReference>
<dbReference type="InterPro" id="IPR059180">
    <property type="entry name" value="3D_YorM"/>
</dbReference>
<feature type="domain" description="LysM" evidence="4">
    <location>
        <begin position="31"/>
        <end position="75"/>
    </location>
</feature>
<dbReference type="PANTHER" id="PTHR39160:SF4">
    <property type="entry name" value="RESUSCITATION-PROMOTING FACTOR RPFB"/>
    <property type="match status" value="1"/>
</dbReference>
<dbReference type="AlphaFoldDB" id="A0A939BUQ5"/>
<dbReference type="PROSITE" id="PS51782">
    <property type="entry name" value="LYSM"/>
    <property type="match status" value="1"/>
</dbReference>